<organism evidence="3 4">
    <name type="scientific">Vibrio nereis</name>
    <dbReference type="NCBI Taxonomy" id="693"/>
    <lineage>
        <taxon>Bacteria</taxon>
        <taxon>Pseudomonadati</taxon>
        <taxon>Pseudomonadota</taxon>
        <taxon>Gammaproteobacteria</taxon>
        <taxon>Vibrionales</taxon>
        <taxon>Vibrionaceae</taxon>
        <taxon>Vibrio</taxon>
    </lineage>
</organism>
<name>A0A0M0HMV4_VIBNE</name>
<evidence type="ECO:0000313" key="4">
    <source>
        <dbReference type="Proteomes" id="UP000037515"/>
    </source>
</evidence>
<dbReference type="PANTHER" id="PTHR11060:SF0">
    <property type="entry name" value="PROTEIN MEMO1"/>
    <property type="match status" value="1"/>
</dbReference>
<dbReference type="STRING" id="693.AKJ17_11285"/>
<dbReference type="Pfam" id="PF01875">
    <property type="entry name" value="Memo"/>
    <property type="match status" value="1"/>
</dbReference>
<protein>
    <recommendedName>
        <fullName evidence="2">MEMO1 family protein AKJ17_11285</fullName>
    </recommendedName>
</protein>
<dbReference type="Proteomes" id="UP000037515">
    <property type="component" value="Unassembled WGS sequence"/>
</dbReference>
<comment type="caution">
    <text evidence="3">The sequence shown here is derived from an EMBL/GenBank/DDBJ whole genome shotgun (WGS) entry which is preliminary data.</text>
</comment>
<dbReference type="CDD" id="cd07361">
    <property type="entry name" value="MEMO_like"/>
    <property type="match status" value="1"/>
</dbReference>
<evidence type="ECO:0000256" key="2">
    <source>
        <dbReference type="HAMAP-Rule" id="MF_00055"/>
    </source>
</evidence>
<dbReference type="OrthoDB" id="9782820at2"/>
<proteinExistence type="inferred from homology"/>
<dbReference type="PATRIC" id="fig|693.5.peg.2312"/>
<dbReference type="RefSeq" id="WP_053395917.1">
    <property type="nucleotide sequence ID" value="NZ_LHPJ01000008.1"/>
</dbReference>
<accession>A0A0M0HMV4</accession>
<dbReference type="NCBIfam" id="TIGR04336">
    <property type="entry name" value="AmmeMemoSam_B"/>
    <property type="match status" value="1"/>
</dbReference>
<evidence type="ECO:0000256" key="1">
    <source>
        <dbReference type="ARBA" id="ARBA00006315"/>
    </source>
</evidence>
<dbReference type="InterPro" id="IPR002737">
    <property type="entry name" value="MEMO1_fam"/>
</dbReference>
<reference evidence="4" key="1">
    <citation type="submission" date="2015-08" db="EMBL/GenBank/DDBJ databases">
        <title>Vibrio galatheae sp. nov., a novel member of the Vibrionaceae family isolated from the Solomon Islands.</title>
        <authorList>
            <person name="Giubergia S."/>
            <person name="Machado H."/>
            <person name="Mateiu R.V."/>
            <person name="Gram L."/>
        </authorList>
    </citation>
    <scope>NUCLEOTIDE SEQUENCE [LARGE SCALE GENOMIC DNA]</scope>
    <source>
        <strain evidence="4">DSM 19584</strain>
    </source>
</reference>
<keyword evidence="4" id="KW-1185">Reference proteome</keyword>
<dbReference type="HAMAP" id="MF_00055">
    <property type="entry name" value="MEMO1"/>
    <property type="match status" value="1"/>
</dbReference>
<dbReference type="PANTHER" id="PTHR11060">
    <property type="entry name" value="PROTEIN MEMO1"/>
    <property type="match status" value="1"/>
</dbReference>
<evidence type="ECO:0000313" key="3">
    <source>
        <dbReference type="EMBL" id="KOO03132.1"/>
    </source>
</evidence>
<dbReference type="AlphaFoldDB" id="A0A0M0HMV4"/>
<gene>
    <name evidence="3" type="ORF">AKJ17_11285</name>
</gene>
<comment type="similarity">
    <text evidence="1 2">Belongs to the MEMO1 family.</text>
</comment>
<sequence>MRYREAAVAGQFYPSASADLRHLMAEYFAAEPSDSIIPKALIVPHAGYFYSGLVAAAAYRLINNAERPFSRVILFGPSHYVALEGCAVPNSDIFVTPMGEVSIDRQLAKSLTREKLAVESAKAHHWEHSLEVQLPFLQYCLDDFTLLPIVVGRSDAENVRQILAIAAQQPDTLIVVSSDLSHYHPYVEANNIDSITIDHILALNTDIHPDQACGCYSINGLLKYAKEQHWQIKCVTHNNSGDIIAHHEQRSPKLIKKVVGYASFVLY</sequence>
<dbReference type="Gene3D" id="3.40.830.10">
    <property type="entry name" value="LigB-like"/>
    <property type="match status" value="1"/>
</dbReference>
<dbReference type="EMBL" id="LHPJ01000008">
    <property type="protein sequence ID" value="KOO03132.1"/>
    <property type="molecule type" value="Genomic_DNA"/>
</dbReference>